<name>A0ACB0K901_TRIPR</name>
<reference evidence="1" key="1">
    <citation type="submission" date="2023-10" db="EMBL/GenBank/DDBJ databases">
        <authorList>
            <person name="Rodriguez Cubillos JULIANA M."/>
            <person name="De Vega J."/>
        </authorList>
    </citation>
    <scope>NUCLEOTIDE SEQUENCE</scope>
</reference>
<keyword evidence="2" id="KW-1185">Reference proteome</keyword>
<gene>
    <name evidence="1" type="ORF">MILVUS5_LOCUS20240</name>
</gene>
<evidence type="ECO:0000313" key="2">
    <source>
        <dbReference type="Proteomes" id="UP001177021"/>
    </source>
</evidence>
<evidence type="ECO:0000313" key="1">
    <source>
        <dbReference type="EMBL" id="CAJ2652808.1"/>
    </source>
</evidence>
<accession>A0ACB0K901</accession>
<proteinExistence type="predicted"/>
<comment type="caution">
    <text evidence="1">The sequence shown here is derived from an EMBL/GenBank/DDBJ whole genome shotgun (WGS) entry which is preliminary data.</text>
</comment>
<dbReference type="EMBL" id="CASHSV030000206">
    <property type="protein sequence ID" value="CAJ2652808.1"/>
    <property type="molecule type" value="Genomic_DNA"/>
</dbReference>
<organism evidence="1 2">
    <name type="scientific">Trifolium pratense</name>
    <name type="common">Red clover</name>
    <dbReference type="NCBI Taxonomy" id="57577"/>
    <lineage>
        <taxon>Eukaryota</taxon>
        <taxon>Viridiplantae</taxon>
        <taxon>Streptophyta</taxon>
        <taxon>Embryophyta</taxon>
        <taxon>Tracheophyta</taxon>
        <taxon>Spermatophyta</taxon>
        <taxon>Magnoliopsida</taxon>
        <taxon>eudicotyledons</taxon>
        <taxon>Gunneridae</taxon>
        <taxon>Pentapetalae</taxon>
        <taxon>rosids</taxon>
        <taxon>fabids</taxon>
        <taxon>Fabales</taxon>
        <taxon>Fabaceae</taxon>
        <taxon>Papilionoideae</taxon>
        <taxon>50 kb inversion clade</taxon>
        <taxon>NPAAA clade</taxon>
        <taxon>Hologalegina</taxon>
        <taxon>IRL clade</taxon>
        <taxon>Trifolieae</taxon>
        <taxon>Trifolium</taxon>
    </lineage>
</organism>
<protein>
    <submittedName>
        <fullName evidence="1">Uncharacterized protein</fullName>
    </submittedName>
</protein>
<sequence length="69" mass="8385">MQRRKNMTEVLKFIYAMILFLLFLVAIKVGGEHIFCTSDADCTNIWNEYYIHKCVDHECKWVWKWDLEP</sequence>
<dbReference type="Proteomes" id="UP001177021">
    <property type="component" value="Unassembled WGS sequence"/>
</dbReference>